<keyword evidence="11" id="KW-1267">Proteomics identification</keyword>
<protein>
    <submittedName>
        <fullName evidence="7">Tic62 protein</fullName>
    </submittedName>
</protein>
<name>B6SU61_MAIZE</name>
<evidence type="ECO:0000313" key="9">
    <source>
        <dbReference type="EnsemblPlants" id="Zm00001eb118450_P001"/>
    </source>
</evidence>
<dbReference type="OMA" id="WLLKLKQ"/>
<comment type="subcellular location">
    <subcellularLocation>
        <location evidence="1">Plastid</location>
        <location evidence="1">Chloroplast</location>
    </subcellularLocation>
</comment>
<keyword evidence="2" id="KW-0150">Chloroplast</keyword>
<dbReference type="InterPro" id="IPR016040">
    <property type="entry name" value="NAD(P)-bd_dom"/>
</dbReference>
<dbReference type="PaxDb" id="4577-GRMZM6G630632_P03"/>
<dbReference type="Proteomes" id="UP000007305">
    <property type="component" value="Chromosome 2"/>
</dbReference>
<dbReference type="AlphaFoldDB" id="B6SU61"/>
<dbReference type="STRING" id="4577.B6SU61"/>
<dbReference type="SMR" id="B6SU61"/>
<dbReference type="SUPFAM" id="SSF51735">
    <property type="entry name" value="NAD(P)-binding Rossmann-fold domains"/>
    <property type="match status" value="1"/>
</dbReference>
<dbReference type="Gramene" id="Zm00001eb118450_T001">
    <property type="protein sequence ID" value="Zm00001eb118450_P001"/>
    <property type="gene ID" value="Zm00001eb118450"/>
</dbReference>
<feature type="region of interest" description="Disordered" evidence="5">
    <location>
        <begin position="1"/>
        <end position="28"/>
    </location>
</feature>
<reference evidence="9" key="3">
    <citation type="submission" date="2019-07" db="EMBL/GenBank/DDBJ databases">
        <authorList>
            <person name="Seetharam A."/>
            <person name="Woodhouse M."/>
            <person name="Cannon E."/>
        </authorList>
    </citation>
    <scope>NUCLEOTIDE SEQUENCE [LARGE SCALE GENOMIC DNA]</scope>
    <source>
        <strain evidence="9">cv. B73</strain>
    </source>
</reference>
<dbReference type="Gene3D" id="3.40.50.720">
    <property type="entry name" value="NAD(P)-binding Rossmann-like Domain"/>
    <property type="match status" value="1"/>
</dbReference>
<evidence type="ECO:0007829" key="11">
    <source>
        <dbReference type="PeptideAtlas" id="B6SU61"/>
    </source>
</evidence>
<keyword evidence="10" id="KW-1185">Reference proteome</keyword>
<evidence type="ECO:0000256" key="4">
    <source>
        <dbReference type="ARBA" id="ARBA00022946"/>
    </source>
</evidence>
<proteinExistence type="evidence at protein level"/>
<organism evidence="7">
    <name type="scientific">Zea mays</name>
    <name type="common">Maize</name>
    <dbReference type="NCBI Taxonomy" id="4577"/>
    <lineage>
        <taxon>Eukaryota</taxon>
        <taxon>Viridiplantae</taxon>
        <taxon>Streptophyta</taxon>
        <taxon>Embryophyta</taxon>
        <taxon>Tracheophyta</taxon>
        <taxon>Spermatophyta</taxon>
        <taxon>Magnoliopsida</taxon>
        <taxon>Liliopsida</taxon>
        <taxon>Poales</taxon>
        <taxon>Poaceae</taxon>
        <taxon>PACMAD clade</taxon>
        <taxon>Panicoideae</taxon>
        <taxon>Andropogonodae</taxon>
        <taxon>Andropogoneae</taxon>
        <taxon>Tripsacinae</taxon>
        <taxon>Zea</taxon>
    </lineage>
</organism>
<dbReference type="EMBL" id="EU956276">
    <property type="protein sequence ID" value="ACG28394.1"/>
    <property type="molecule type" value="mRNA"/>
</dbReference>
<gene>
    <name evidence="9" type="primary">LOC100281300</name>
    <name evidence="8" type="ORF">ZEAMMB73_Zm00001d007921</name>
</gene>
<dbReference type="InterPro" id="IPR044719">
    <property type="entry name" value="TIC62"/>
</dbReference>
<dbReference type="KEGG" id="zma:100281300"/>
<evidence type="ECO:0000256" key="3">
    <source>
        <dbReference type="ARBA" id="ARBA00022640"/>
    </source>
</evidence>
<evidence type="ECO:0000313" key="10">
    <source>
        <dbReference type="Proteomes" id="UP000007305"/>
    </source>
</evidence>
<evidence type="ECO:0000256" key="2">
    <source>
        <dbReference type="ARBA" id="ARBA00022528"/>
    </source>
</evidence>
<dbReference type="GeneID" id="100281300"/>
<sequence>MDTIVSLSPQMLRQRQGHQSTASSSSSAWAITTARIGRHLSTASSCSSPRLLIKQRATAASAPAQKEKEVVFVAGATGRVGSRAVRELMKLGFRVRAAVRNAQRATSLVQKEKEQQLLELVECDLEKEPQEGIVSAIGNASLVVCSIGASEKEILDVTGPYRIDYMATSKLVQAATAAKQVEHFILVTSLGTNKIGFPAFLLNLFWGVLFWKRRAEEALIASGIPYTIIRPGGMERPTDAYKETHNLVLAPEDTYVGGQVSNLQVAELIGCMATNRSAAYCKTVEAVAEITAPLLPMEQLLSAIPSKREQRPADR</sequence>
<feature type="domain" description="NAD(P)-binding" evidence="6">
    <location>
        <begin position="75"/>
        <end position="269"/>
    </location>
</feature>
<dbReference type="GO" id="GO:0009535">
    <property type="term" value="C:chloroplast thylakoid membrane"/>
    <property type="evidence" value="ECO:0000318"/>
    <property type="project" value="GO_Central"/>
</dbReference>
<accession>B6SU61</accession>
<evidence type="ECO:0000313" key="8">
    <source>
        <dbReference type="EMBL" id="ONM27929.1"/>
    </source>
</evidence>
<keyword evidence="4" id="KW-0809">Transit peptide</keyword>
<reference evidence="7" key="1">
    <citation type="journal article" date="2009" name="Plant Mol. Biol.">
        <title>Insights into corn genes derived from large-scale cDNA sequencing.</title>
        <authorList>
            <person name="Alexandrov N.N."/>
            <person name="Brover V.V."/>
            <person name="Freidin S."/>
            <person name="Troukhan M.E."/>
            <person name="Tatarinova T.V."/>
            <person name="Zhang H."/>
            <person name="Swaller T.J."/>
            <person name="Lu Y.P."/>
            <person name="Bouck J."/>
            <person name="Flavell R.B."/>
            <person name="Feldmann K.A."/>
        </authorList>
    </citation>
    <scope>NUCLEOTIDE SEQUENCE</scope>
</reference>
<feature type="compositionally biased region" description="Polar residues" evidence="5">
    <location>
        <begin position="1"/>
        <end position="19"/>
    </location>
</feature>
<reference evidence="8 10" key="2">
    <citation type="submission" date="2015-12" db="EMBL/GenBank/DDBJ databases">
        <title>Update maize B73 reference genome by single molecule sequencing technologies.</title>
        <authorList>
            <consortium name="Maize Genome Sequencing Project"/>
            <person name="Ware D."/>
        </authorList>
    </citation>
    <scope>NUCLEOTIDE SEQUENCE [LARGE SCALE GENOMIC DNA]</scope>
    <source>
        <strain evidence="10">cv. B73</strain>
        <tissue evidence="8">Seedling</tissue>
    </source>
</reference>
<dbReference type="PANTHER" id="PTHR47285:SF1">
    <property type="entry name" value="PROTEIN TIC 62, CHLOROPLASTIC"/>
    <property type="match status" value="1"/>
</dbReference>
<evidence type="ECO:0000256" key="1">
    <source>
        <dbReference type="ARBA" id="ARBA00004229"/>
    </source>
</evidence>
<dbReference type="RefSeq" id="NP_001147690.1">
    <property type="nucleotide sequence ID" value="NM_001154218.2"/>
</dbReference>
<dbReference type="eggNOG" id="KOG1203">
    <property type="taxonomic scope" value="Eukaryota"/>
</dbReference>
<dbReference type="EMBL" id="CM007648">
    <property type="protein sequence ID" value="ONM27929.1"/>
    <property type="molecule type" value="Genomic_DNA"/>
</dbReference>
<reference evidence="9" key="4">
    <citation type="submission" date="2021-05" db="UniProtKB">
        <authorList>
            <consortium name="EnsemblPlants"/>
        </authorList>
    </citation>
    <scope>IDENTIFICATION</scope>
    <source>
        <strain evidence="9">cv. B73</strain>
    </source>
</reference>
<keyword evidence="3" id="KW-0934">Plastid</keyword>
<evidence type="ECO:0000256" key="5">
    <source>
        <dbReference type="SAM" id="MobiDB-lite"/>
    </source>
</evidence>
<dbReference type="FunFam" id="3.40.50.720:FF:000499">
    <property type="entry name" value="Protein TIC 62, chloroplastic"/>
    <property type="match status" value="1"/>
</dbReference>
<dbReference type="IntAct" id="B6SU61">
    <property type="interactions" value="3"/>
</dbReference>
<dbReference type="CDD" id="cd05243">
    <property type="entry name" value="SDR_a5"/>
    <property type="match status" value="1"/>
</dbReference>
<evidence type="ECO:0000313" key="7">
    <source>
        <dbReference type="EMBL" id="ACG28394.1"/>
    </source>
</evidence>
<dbReference type="OrthoDB" id="419598at2759"/>
<dbReference type="GO" id="GO:0098807">
    <property type="term" value="C:chloroplast thylakoid membrane protein complex"/>
    <property type="evidence" value="ECO:0007669"/>
    <property type="project" value="EnsemblPlants"/>
</dbReference>
<dbReference type="EnsemblPlants" id="Zm00001eb118450_T001">
    <property type="protein sequence ID" value="Zm00001eb118450_P001"/>
    <property type="gene ID" value="Zm00001eb118450"/>
</dbReference>
<evidence type="ECO:0000259" key="6">
    <source>
        <dbReference type="Pfam" id="PF13460"/>
    </source>
</evidence>
<dbReference type="InterPro" id="IPR036291">
    <property type="entry name" value="NAD(P)-bd_dom_sf"/>
</dbReference>
<dbReference type="ExpressionAtlas" id="B6SU61">
    <property type="expression patterns" value="baseline and differential"/>
</dbReference>
<dbReference type="Pfam" id="PF13460">
    <property type="entry name" value="NAD_binding_10"/>
    <property type="match status" value="1"/>
</dbReference>
<dbReference type="FunCoup" id="B6SU61">
    <property type="interactions" value="1054"/>
</dbReference>
<dbReference type="PANTHER" id="PTHR47285">
    <property type="entry name" value="PROTEIN TIC 62, CHLOROPLASTIC"/>
    <property type="match status" value="1"/>
</dbReference>